<sequence length="126" mass="12908">MRHEAVRVLRGGALMLGASVLLGGCGLLGGNTDQVCADTGKAFEQYMAQVRGVSAAEPAQWRQPTEQLATRIDGLSRKADDAKLKKALKTEADGLRAAATAIGTGDAARLTGVMAGAPKRIGAACS</sequence>
<name>A0A931GG96_9ACTN</name>
<comment type="caution">
    <text evidence="1">The sequence shown here is derived from an EMBL/GenBank/DDBJ whole genome shotgun (WGS) entry which is preliminary data.</text>
</comment>
<gene>
    <name evidence="1" type="ORF">IW256_000218</name>
</gene>
<reference evidence="1" key="1">
    <citation type="submission" date="2020-11" db="EMBL/GenBank/DDBJ databases">
        <title>Sequencing the genomes of 1000 actinobacteria strains.</title>
        <authorList>
            <person name="Klenk H.-P."/>
        </authorList>
    </citation>
    <scope>NUCLEOTIDE SEQUENCE</scope>
    <source>
        <strain evidence="1">DSM 43175</strain>
    </source>
</reference>
<dbReference type="RefSeq" id="WP_197009154.1">
    <property type="nucleotide sequence ID" value="NZ_BAABES010000017.1"/>
</dbReference>
<evidence type="ECO:0000313" key="1">
    <source>
        <dbReference type="EMBL" id="MBG6086105.1"/>
    </source>
</evidence>
<dbReference type="Proteomes" id="UP000614047">
    <property type="component" value="Unassembled WGS sequence"/>
</dbReference>
<keyword evidence="2" id="KW-1185">Reference proteome</keyword>
<dbReference type="EMBL" id="JADOUA010000001">
    <property type="protein sequence ID" value="MBG6086105.1"/>
    <property type="molecule type" value="Genomic_DNA"/>
</dbReference>
<dbReference type="PROSITE" id="PS51257">
    <property type="entry name" value="PROKAR_LIPOPROTEIN"/>
    <property type="match status" value="1"/>
</dbReference>
<organism evidence="1 2">
    <name type="scientific">Actinomadura viridis</name>
    <dbReference type="NCBI Taxonomy" id="58110"/>
    <lineage>
        <taxon>Bacteria</taxon>
        <taxon>Bacillati</taxon>
        <taxon>Actinomycetota</taxon>
        <taxon>Actinomycetes</taxon>
        <taxon>Streptosporangiales</taxon>
        <taxon>Thermomonosporaceae</taxon>
        <taxon>Actinomadura</taxon>
    </lineage>
</organism>
<protein>
    <submittedName>
        <fullName evidence="1">Uncharacterized protein</fullName>
    </submittedName>
</protein>
<proteinExistence type="predicted"/>
<evidence type="ECO:0000313" key="2">
    <source>
        <dbReference type="Proteomes" id="UP000614047"/>
    </source>
</evidence>
<accession>A0A931GG96</accession>
<dbReference type="AlphaFoldDB" id="A0A931GG96"/>